<dbReference type="EMBL" id="JBAHYK010001194">
    <property type="protein sequence ID" value="KAL0569094.1"/>
    <property type="molecule type" value="Genomic_DNA"/>
</dbReference>
<name>A0ABR3F1T1_9AGAR</name>
<dbReference type="Gene3D" id="3.40.30.10">
    <property type="entry name" value="Glutaredoxin"/>
    <property type="match status" value="1"/>
</dbReference>
<protein>
    <recommendedName>
        <fullName evidence="7">GST N-terminal domain-containing protein</fullName>
    </recommendedName>
</protein>
<dbReference type="InterPro" id="IPR004045">
    <property type="entry name" value="Glutathione_S-Trfase_N"/>
</dbReference>
<keyword evidence="2" id="KW-0812">Transmembrane</keyword>
<feature type="transmembrane region" description="Helical" evidence="2">
    <location>
        <begin position="418"/>
        <end position="439"/>
    </location>
</feature>
<accession>A0ABR3F1T1</accession>
<keyword evidence="2" id="KW-0472">Membrane</keyword>
<proteinExistence type="predicted"/>
<keyword evidence="6" id="KW-1185">Reference proteome</keyword>
<dbReference type="SUPFAM" id="SSF52833">
    <property type="entry name" value="Thioredoxin-like"/>
    <property type="match status" value="1"/>
</dbReference>
<gene>
    <name evidence="5" type="ORF">V5O48_012870</name>
</gene>
<evidence type="ECO:0000313" key="6">
    <source>
        <dbReference type="Proteomes" id="UP001465976"/>
    </source>
</evidence>
<dbReference type="Gene3D" id="1.20.1050.10">
    <property type="match status" value="1"/>
</dbReference>
<dbReference type="Pfam" id="PF13409">
    <property type="entry name" value="GST_N_2"/>
    <property type="match status" value="1"/>
</dbReference>
<sequence>MITVYDFGPSEHPAFETGTCPFVRTVIFILRYKNLPYERKPVGFTDVARVAQEIGAPPTTFQTTDSGERVPKYTIPIIHDSKTGKLVSDSSKIAAYLDETYPDTPTVIPNGTDTLQRIFQTSAVEAVMPVIKLTPAFMIKFMAEEVRKSTPPFPEPSSEEIKAAFEESRGKFDKFSQSSSAGAGASGFELVMGGKEKPTFADFTVVAFVYPWKFIWGEESEEWRGVKTWADGFAGWEVEIVMKLLDRVGKLSTNTPPDTCDEQVASCCCNSIAFSLSMLCLNCQQKIGSGSGLDARDGAYQMYLNANRPNNAFCAPQGNRTLPQDIQSAVCNNNIKIYDDLYNYSSWDTGAWFYMKTVQQITKDTNADSNKIFTKCPRRTSSTTSEQSSSDNTSTTLTSTSSSGAFFDSGGLGTDAKVGIAVGIVVSAIAGALAALFYCQRRKRTRHVDASGSSLVKDDGLHRPPPPA</sequence>
<reference evidence="5 6" key="1">
    <citation type="submission" date="2024-02" db="EMBL/GenBank/DDBJ databases">
        <title>A draft genome for the cacao thread blight pathogen Marasmius crinis-equi.</title>
        <authorList>
            <person name="Cohen S.P."/>
            <person name="Baruah I.K."/>
            <person name="Amoako-Attah I."/>
            <person name="Bukari Y."/>
            <person name="Meinhardt L.W."/>
            <person name="Bailey B.A."/>
        </authorList>
    </citation>
    <scope>NUCLEOTIDE SEQUENCE [LARGE SCALE GENOMIC DNA]</scope>
    <source>
        <strain evidence="5 6">GH-76</strain>
    </source>
</reference>
<evidence type="ECO:0000256" key="2">
    <source>
        <dbReference type="SAM" id="Phobius"/>
    </source>
</evidence>
<feature type="compositionally biased region" description="Low complexity" evidence="1">
    <location>
        <begin position="380"/>
        <end position="400"/>
    </location>
</feature>
<dbReference type="Pfam" id="PF22041">
    <property type="entry name" value="GST_C_7"/>
    <property type="match status" value="1"/>
</dbReference>
<keyword evidence="2" id="KW-1133">Transmembrane helix</keyword>
<evidence type="ECO:0008006" key="7">
    <source>
        <dbReference type="Google" id="ProtNLM"/>
    </source>
</evidence>
<dbReference type="Proteomes" id="UP001465976">
    <property type="component" value="Unassembled WGS sequence"/>
</dbReference>
<feature type="domain" description="Glutathione S-transferase UstS-like C-terminal" evidence="4">
    <location>
        <begin position="156"/>
        <end position="233"/>
    </location>
</feature>
<evidence type="ECO:0000313" key="5">
    <source>
        <dbReference type="EMBL" id="KAL0569094.1"/>
    </source>
</evidence>
<evidence type="ECO:0000259" key="4">
    <source>
        <dbReference type="Pfam" id="PF22041"/>
    </source>
</evidence>
<feature type="region of interest" description="Disordered" evidence="1">
    <location>
        <begin position="376"/>
        <end position="400"/>
    </location>
</feature>
<organism evidence="5 6">
    <name type="scientific">Marasmius crinis-equi</name>
    <dbReference type="NCBI Taxonomy" id="585013"/>
    <lineage>
        <taxon>Eukaryota</taxon>
        <taxon>Fungi</taxon>
        <taxon>Dikarya</taxon>
        <taxon>Basidiomycota</taxon>
        <taxon>Agaricomycotina</taxon>
        <taxon>Agaricomycetes</taxon>
        <taxon>Agaricomycetidae</taxon>
        <taxon>Agaricales</taxon>
        <taxon>Marasmiineae</taxon>
        <taxon>Marasmiaceae</taxon>
        <taxon>Marasmius</taxon>
    </lineage>
</organism>
<comment type="caution">
    <text evidence="5">The sequence shown here is derived from an EMBL/GenBank/DDBJ whole genome shotgun (WGS) entry which is preliminary data.</text>
</comment>
<feature type="region of interest" description="Disordered" evidence="1">
    <location>
        <begin position="449"/>
        <end position="468"/>
    </location>
</feature>
<feature type="domain" description="GST N-terminal" evidence="3">
    <location>
        <begin position="19"/>
        <end position="100"/>
    </location>
</feature>
<dbReference type="InterPro" id="IPR036249">
    <property type="entry name" value="Thioredoxin-like_sf"/>
</dbReference>
<dbReference type="InterPro" id="IPR054416">
    <property type="entry name" value="GST_UstS-like_C"/>
</dbReference>
<evidence type="ECO:0000256" key="1">
    <source>
        <dbReference type="SAM" id="MobiDB-lite"/>
    </source>
</evidence>
<evidence type="ECO:0000259" key="3">
    <source>
        <dbReference type="Pfam" id="PF13409"/>
    </source>
</evidence>